<evidence type="ECO:0000313" key="2">
    <source>
        <dbReference type="EMBL" id="ANH09512.1"/>
    </source>
</evidence>
<evidence type="ECO:0000256" key="1">
    <source>
        <dbReference type="SAM" id="Phobius"/>
    </source>
</evidence>
<accession>A0A173FZQ7</accession>
<sequence length="79" mass="9815">MFNFYWFFLHWSPIFFFIGFLSDLEFCFIFFSNLFLHIRLGLESIFNDYFYIKQIILFFSILVRILLIEILTQMLSFLL</sequence>
<organism evidence="2">
    <name type="scientific">Gastroclonium compressum</name>
    <name type="common">Red alga</name>
    <name type="synonym">Coeloseira compressa</name>
    <dbReference type="NCBI Taxonomy" id="1852973"/>
    <lineage>
        <taxon>Eukaryota</taxon>
        <taxon>Rhodophyta</taxon>
        <taxon>Florideophyceae</taxon>
        <taxon>Rhodymeniophycidae</taxon>
        <taxon>Rhodymeniales</taxon>
        <taxon>Champiaceae</taxon>
        <taxon>Coeloseira</taxon>
    </lineage>
</organism>
<dbReference type="EMBL" id="KU053956">
    <property type="protein sequence ID" value="ANH09512.1"/>
    <property type="molecule type" value="Genomic_DNA"/>
</dbReference>
<name>A0A173FZQ7_GASCM</name>
<gene>
    <name evidence="2" type="primary">sdhD</name>
</gene>
<keyword evidence="2" id="KW-0496">Mitochondrion</keyword>
<geneLocation type="mitochondrion" evidence="2"/>
<protein>
    <submittedName>
        <fullName evidence="2">Succinate:cytochrome c oxidoreductase subunit 4</fullName>
    </submittedName>
</protein>
<reference evidence="2" key="1">
    <citation type="submission" date="2015-11" db="EMBL/GenBank/DDBJ databases">
        <authorList>
            <person name="Zhang Y."/>
            <person name="Guo Z."/>
        </authorList>
    </citation>
    <scope>NUCLEOTIDE SEQUENCE</scope>
</reference>
<feature type="transmembrane region" description="Helical" evidence="1">
    <location>
        <begin position="56"/>
        <end position="78"/>
    </location>
</feature>
<keyword evidence="1" id="KW-1133">Transmembrane helix</keyword>
<keyword evidence="1" id="KW-0812">Transmembrane</keyword>
<dbReference type="AlphaFoldDB" id="A0A173FZQ7"/>
<feature type="transmembrane region" description="Helical" evidence="1">
    <location>
        <begin position="14"/>
        <end position="36"/>
    </location>
</feature>
<keyword evidence="1" id="KW-0472">Membrane</keyword>
<reference evidence="2" key="2">
    <citation type="submission" date="2016-06" db="EMBL/GenBank/DDBJ databases">
        <title>Genomic and phylogenetic analysis of Gastroclonium compressum supports its reinstatement to Coeloseira (Champiaceae, Rhodophyta).</title>
        <authorList>
            <person name="Kilpatrick Z."/>
            <person name="Hughey J.R."/>
        </authorList>
    </citation>
    <scope>NUCLEOTIDE SEQUENCE</scope>
</reference>
<proteinExistence type="predicted"/>